<dbReference type="Gene3D" id="2.30.31.20">
    <property type="entry name" value="Sporulation-specific cell division protein SsgB"/>
    <property type="match status" value="1"/>
</dbReference>
<comment type="subcellular location">
    <subcellularLocation>
        <location evidence="1">Cell septum</location>
    </subcellularLocation>
</comment>
<dbReference type="GO" id="GO:0030428">
    <property type="term" value="C:cell septum"/>
    <property type="evidence" value="ECO:0007669"/>
    <property type="project" value="UniProtKB-SubCell"/>
</dbReference>
<keyword evidence="5" id="KW-0717">Septation</keyword>
<keyword evidence="4" id="KW-0749">Sporulation</keyword>
<keyword evidence="6" id="KW-0131">Cell cycle</keyword>
<dbReference type="InterPro" id="IPR038658">
    <property type="entry name" value="SsgB_sf"/>
</dbReference>
<dbReference type="Pfam" id="PF04686">
    <property type="entry name" value="SsgA"/>
    <property type="match status" value="1"/>
</dbReference>
<dbReference type="GO" id="GO:0030435">
    <property type="term" value="P:sporulation resulting in formation of a cellular spore"/>
    <property type="evidence" value="ECO:0007669"/>
    <property type="project" value="UniProtKB-KW"/>
</dbReference>
<keyword evidence="8" id="KW-1185">Reference proteome</keyword>
<keyword evidence="3" id="KW-0132">Cell division</keyword>
<dbReference type="RefSeq" id="WP_211041171.1">
    <property type="nucleotide sequence ID" value="NZ_JAELVF020000001.1"/>
</dbReference>
<evidence type="ECO:0000256" key="3">
    <source>
        <dbReference type="ARBA" id="ARBA00022618"/>
    </source>
</evidence>
<reference evidence="7" key="1">
    <citation type="submission" date="2021-06" db="EMBL/GenBank/DDBJ databases">
        <title>Sequencing of actinobacteria type strains.</title>
        <authorList>
            <person name="Nguyen G.-S."/>
            <person name="Wentzel A."/>
        </authorList>
    </citation>
    <scope>NUCLEOTIDE SEQUENCE</scope>
    <source>
        <strain evidence="7">P38-E01</strain>
    </source>
</reference>
<dbReference type="AlphaFoldDB" id="A0A949JFG0"/>
<gene>
    <name evidence="7" type="ORF">JGS22_012870</name>
</gene>
<dbReference type="GO" id="GO:0000917">
    <property type="term" value="P:division septum assembly"/>
    <property type="evidence" value="ECO:0007669"/>
    <property type="project" value="UniProtKB-KW"/>
</dbReference>
<accession>A0A949JFG0</accession>
<evidence type="ECO:0000256" key="6">
    <source>
        <dbReference type="ARBA" id="ARBA00023306"/>
    </source>
</evidence>
<name>A0A949JFG0_9ACTN</name>
<evidence type="ECO:0000313" key="8">
    <source>
        <dbReference type="Proteomes" id="UP000694501"/>
    </source>
</evidence>
<organism evidence="7 8">
    <name type="scientific">Streptomyces tardus</name>
    <dbReference type="NCBI Taxonomy" id="2780544"/>
    <lineage>
        <taxon>Bacteria</taxon>
        <taxon>Bacillati</taxon>
        <taxon>Actinomycetota</taxon>
        <taxon>Actinomycetes</taxon>
        <taxon>Kitasatosporales</taxon>
        <taxon>Streptomycetaceae</taxon>
        <taxon>Streptomyces</taxon>
    </lineage>
</organism>
<evidence type="ECO:0000256" key="2">
    <source>
        <dbReference type="ARBA" id="ARBA00009323"/>
    </source>
</evidence>
<dbReference type="InterPro" id="IPR006776">
    <property type="entry name" value="SsgB"/>
</dbReference>
<dbReference type="Proteomes" id="UP000694501">
    <property type="component" value="Unassembled WGS sequence"/>
</dbReference>
<sequence>MTAYIEDRLEARIVATAHIPSEVTVALRYERDDPYAVSILFPPRSTLEGNEVVWIFSRDLLEAGLRAPEGEGDVRLWPSGRDHTVVELHTPDATAMVEFDTTALRRFLWHSYRLTPRGDEHLELDVDGALFELFDDAQ</sequence>
<protein>
    <submittedName>
        <fullName evidence="7">SsgA family sporulation/cell division regulator</fullName>
    </submittedName>
</protein>
<evidence type="ECO:0000256" key="1">
    <source>
        <dbReference type="ARBA" id="ARBA00004431"/>
    </source>
</evidence>
<evidence type="ECO:0000256" key="4">
    <source>
        <dbReference type="ARBA" id="ARBA00022969"/>
    </source>
</evidence>
<proteinExistence type="inferred from homology"/>
<evidence type="ECO:0000256" key="5">
    <source>
        <dbReference type="ARBA" id="ARBA00023210"/>
    </source>
</evidence>
<dbReference type="EMBL" id="JAELVF020000001">
    <property type="protein sequence ID" value="MBU7598482.1"/>
    <property type="molecule type" value="Genomic_DNA"/>
</dbReference>
<comment type="caution">
    <text evidence="7">The sequence shown here is derived from an EMBL/GenBank/DDBJ whole genome shotgun (WGS) entry which is preliminary data.</text>
</comment>
<evidence type="ECO:0000313" key="7">
    <source>
        <dbReference type="EMBL" id="MBU7598482.1"/>
    </source>
</evidence>
<comment type="similarity">
    <text evidence="2">Belongs to the SsgA family.</text>
</comment>